<evidence type="ECO:0000256" key="3">
    <source>
        <dbReference type="ARBA" id="ARBA00022723"/>
    </source>
</evidence>
<evidence type="ECO:0000256" key="10">
    <source>
        <dbReference type="HAMAP-Rule" id="MF_00383"/>
    </source>
</evidence>
<dbReference type="Gene3D" id="1.10.472.10">
    <property type="entry name" value="Cyclin-like"/>
    <property type="match status" value="1"/>
</dbReference>
<dbReference type="NCBIfam" id="NF001658">
    <property type="entry name" value="PRK00423.1"/>
    <property type="match status" value="1"/>
</dbReference>
<dbReference type="InterPro" id="IPR023484">
    <property type="entry name" value="TFIIB_arc"/>
</dbReference>
<evidence type="ECO:0000256" key="7">
    <source>
        <dbReference type="ARBA" id="ARBA00023015"/>
    </source>
</evidence>
<dbReference type="InterPro" id="IPR013763">
    <property type="entry name" value="Cyclin-like_dom"/>
</dbReference>
<dbReference type="PRINTS" id="PR00685">
    <property type="entry name" value="TIFACTORIIB"/>
</dbReference>
<comment type="function">
    <text evidence="9 10">Stabilizes TBP binding to an archaeal box-A promoter. Also responsible for recruiting RNA polymerase II to the pre-initiation complex (DNA-TBP-TFIIB).</text>
</comment>
<dbReference type="CDD" id="cd20549">
    <property type="entry name" value="CYCLIN_TFIIB_archaea_like_rpt1"/>
    <property type="match status" value="1"/>
</dbReference>
<proteinExistence type="inferred from homology"/>
<keyword evidence="13" id="KW-0396">Initiation factor</keyword>
<dbReference type="PANTHER" id="PTHR11618:SF13">
    <property type="entry name" value="TRANSCRIPTION INITIATION FACTOR IIB"/>
    <property type="match status" value="1"/>
</dbReference>
<keyword evidence="14" id="KW-1185">Reference proteome</keyword>
<dbReference type="Pfam" id="PF08271">
    <property type="entry name" value="Zn_Ribbon_TF"/>
    <property type="match status" value="1"/>
</dbReference>
<dbReference type="GO" id="GO:0003700">
    <property type="term" value="F:DNA-binding transcription factor activity"/>
    <property type="evidence" value="ECO:0007669"/>
    <property type="project" value="UniProtKB-UniRule"/>
</dbReference>
<dbReference type="Pfam" id="PF00382">
    <property type="entry name" value="TFIIB"/>
    <property type="match status" value="2"/>
</dbReference>
<dbReference type="SUPFAM" id="SSF57783">
    <property type="entry name" value="Zinc beta-ribbon"/>
    <property type="match status" value="1"/>
</dbReference>
<evidence type="ECO:0000256" key="1">
    <source>
        <dbReference type="ARBA" id="ARBA00010857"/>
    </source>
</evidence>
<dbReference type="SMART" id="SM00385">
    <property type="entry name" value="CYCLIN"/>
    <property type="match status" value="2"/>
</dbReference>
<dbReference type="FunFam" id="1.10.472.170:FF:000001">
    <property type="entry name" value="Transcription initiation factor IIB"/>
    <property type="match status" value="1"/>
</dbReference>
<dbReference type="InterPro" id="IPR023486">
    <property type="entry name" value="TFIIB_CS"/>
</dbReference>
<dbReference type="GO" id="GO:0097550">
    <property type="term" value="C:transcription preinitiation complex"/>
    <property type="evidence" value="ECO:0007669"/>
    <property type="project" value="TreeGrafter"/>
</dbReference>
<sequence>MLTETYPSKKEKNGGSGFDCPSYGNSVTVRDYQQSKVVCESCGRVLKEEIKDRGPEWRAFDQEGREEKRRAGPPSTETIHDKGLSTQIDYTDRDARGNKLSPEQKNKVYRLRKWHKRSRISDSTDRNLSFALSEMNRMASQLSLPTNVQEIASKIYRKAVKENLIRGRSIEGVVSAILYAACREAEIPRTLEGITEASKVDRREIGRTYRFIARKLDIDLPPTNPARYVARFGSELNISGEAKVEAMEIIRKAQEEHLTPGKSPTGTAAAAIYIATLKCGERRTQREIAKVVNISEVTVRNRYSEMVEELNEEIKV</sequence>
<comment type="caution">
    <text evidence="13">The sequence shown here is derived from an EMBL/GenBank/DDBJ whole genome shotgun (WGS) entry which is preliminary data.</text>
</comment>
<dbReference type="SUPFAM" id="SSF47954">
    <property type="entry name" value="Cyclin-like"/>
    <property type="match status" value="2"/>
</dbReference>
<accession>A0A133U5W4</accession>
<dbReference type="GO" id="GO:0070897">
    <property type="term" value="P:transcription preinitiation complex assembly"/>
    <property type="evidence" value="ECO:0007669"/>
    <property type="project" value="InterPro"/>
</dbReference>
<name>A0A133U5W4_9EURY</name>
<keyword evidence="4 10" id="KW-0677">Repeat</keyword>
<dbReference type="GO" id="GO:0003743">
    <property type="term" value="F:translation initiation factor activity"/>
    <property type="evidence" value="ECO:0007669"/>
    <property type="project" value="UniProtKB-KW"/>
</dbReference>
<evidence type="ECO:0000259" key="12">
    <source>
        <dbReference type="SMART" id="SM00385"/>
    </source>
</evidence>
<feature type="region of interest" description="Disordered" evidence="11">
    <location>
        <begin position="1"/>
        <end position="25"/>
    </location>
</feature>
<dbReference type="PANTHER" id="PTHR11618">
    <property type="entry name" value="TRANSCRIPTION INITIATION FACTOR IIB-RELATED"/>
    <property type="match status" value="1"/>
</dbReference>
<dbReference type="InterPro" id="IPR036915">
    <property type="entry name" value="Cyclin-like_sf"/>
</dbReference>
<evidence type="ECO:0000256" key="8">
    <source>
        <dbReference type="ARBA" id="ARBA00023163"/>
    </source>
</evidence>
<keyword evidence="6" id="KW-0862">Zinc</keyword>
<reference evidence="13 14" key="1">
    <citation type="journal article" date="2016" name="Sci. Rep.">
        <title>Metabolic traits of an uncultured archaeal lineage -MSBL1- from brine pools of the Red Sea.</title>
        <authorList>
            <person name="Mwirichia R."/>
            <person name="Alam I."/>
            <person name="Rashid M."/>
            <person name="Vinu M."/>
            <person name="Ba-Alawi W."/>
            <person name="Anthony Kamau A."/>
            <person name="Kamanda Ngugi D."/>
            <person name="Goker M."/>
            <person name="Klenk H.P."/>
            <person name="Bajic V."/>
            <person name="Stingl U."/>
        </authorList>
    </citation>
    <scope>NUCLEOTIDE SEQUENCE [LARGE SCALE GENOMIC DNA]</scope>
    <source>
        <strain evidence="13">SCGC-AAA259B11</strain>
    </source>
</reference>
<comment type="similarity">
    <text evidence="1 10">Belongs to the TFIIB family.</text>
</comment>
<organism evidence="13 14">
    <name type="scientific">candidate division MSBL1 archaeon SCGC-AAA259B11</name>
    <dbReference type="NCBI Taxonomy" id="1698260"/>
    <lineage>
        <taxon>Archaea</taxon>
        <taxon>Methanobacteriati</taxon>
        <taxon>Methanobacteriota</taxon>
        <taxon>candidate division MSBL1</taxon>
    </lineage>
</organism>
<dbReference type="PATRIC" id="fig|1698260.3.peg.553"/>
<feature type="compositionally biased region" description="Basic and acidic residues" evidence="11">
    <location>
        <begin position="53"/>
        <end position="70"/>
    </location>
</feature>
<dbReference type="FunFam" id="1.10.472.10:FF:000023">
    <property type="entry name" value="Transcription initiation factor IIB"/>
    <property type="match status" value="1"/>
</dbReference>
<dbReference type="HAMAP" id="MF_00383">
    <property type="entry name" value="TF2B_arch"/>
    <property type="match status" value="1"/>
</dbReference>
<comment type="caution">
    <text evidence="10">Lacks conserved residue(s) required for the propagation of feature annotation.</text>
</comment>
<gene>
    <name evidence="10 13" type="primary">tfb</name>
    <name evidence="13" type="ORF">AKJ61_02630</name>
</gene>
<dbReference type="Proteomes" id="UP000070184">
    <property type="component" value="Unassembled WGS sequence"/>
</dbReference>
<evidence type="ECO:0000256" key="5">
    <source>
        <dbReference type="ARBA" id="ARBA00022771"/>
    </source>
</evidence>
<dbReference type="InterPro" id="IPR013150">
    <property type="entry name" value="TFIIB_cyclin"/>
</dbReference>
<dbReference type="PROSITE" id="PS00782">
    <property type="entry name" value="TFIIB"/>
    <property type="match status" value="1"/>
</dbReference>
<keyword evidence="7 10" id="KW-0805">Transcription regulation</keyword>
<evidence type="ECO:0000256" key="2">
    <source>
        <dbReference type="ARBA" id="ARBA00013932"/>
    </source>
</evidence>
<evidence type="ECO:0000256" key="9">
    <source>
        <dbReference type="ARBA" id="ARBA00053882"/>
    </source>
</evidence>
<dbReference type="GO" id="GO:0017025">
    <property type="term" value="F:TBP-class protein binding"/>
    <property type="evidence" value="ECO:0007669"/>
    <property type="project" value="InterPro"/>
</dbReference>
<evidence type="ECO:0000313" key="13">
    <source>
        <dbReference type="EMBL" id="KXA89558.1"/>
    </source>
</evidence>
<feature type="domain" description="Cyclin-like" evidence="12">
    <location>
        <begin position="227"/>
        <end position="308"/>
    </location>
</feature>
<evidence type="ECO:0000256" key="11">
    <source>
        <dbReference type="SAM" id="MobiDB-lite"/>
    </source>
</evidence>
<dbReference type="AlphaFoldDB" id="A0A133U5W4"/>
<keyword evidence="8 10" id="KW-0804">Transcription</keyword>
<dbReference type="EMBL" id="LHXK01000031">
    <property type="protein sequence ID" value="KXA89558.1"/>
    <property type="molecule type" value="Genomic_DNA"/>
</dbReference>
<dbReference type="Gene3D" id="1.10.472.170">
    <property type="match status" value="1"/>
</dbReference>
<feature type="repeat" description="1" evidence="10">
    <location>
        <begin position="133"/>
        <end position="216"/>
    </location>
</feature>
<keyword evidence="13" id="KW-0648">Protein biosynthesis</keyword>
<evidence type="ECO:0000313" key="14">
    <source>
        <dbReference type="Proteomes" id="UP000070184"/>
    </source>
</evidence>
<protein>
    <recommendedName>
        <fullName evidence="2 10">Transcription initiation factor IIB</fullName>
        <shortName evidence="10">TFIIB</shortName>
    </recommendedName>
</protein>
<evidence type="ECO:0000256" key="4">
    <source>
        <dbReference type="ARBA" id="ARBA00022737"/>
    </source>
</evidence>
<evidence type="ECO:0000256" key="6">
    <source>
        <dbReference type="ARBA" id="ARBA00022833"/>
    </source>
</evidence>
<keyword evidence="3" id="KW-0479">Metal-binding</keyword>
<dbReference type="GO" id="GO:0008270">
    <property type="term" value="F:zinc ion binding"/>
    <property type="evidence" value="ECO:0007669"/>
    <property type="project" value="UniProtKB-KW"/>
</dbReference>
<feature type="domain" description="Cyclin-like" evidence="12">
    <location>
        <begin position="133"/>
        <end position="214"/>
    </location>
</feature>
<dbReference type="InterPro" id="IPR000812">
    <property type="entry name" value="TFIIB"/>
</dbReference>
<dbReference type="InterPro" id="IPR013137">
    <property type="entry name" value="Znf_TFIIB"/>
</dbReference>
<feature type="repeat" description="2" evidence="10">
    <location>
        <begin position="227"/>
        <end position="308"/>
    </location>
</feature>
<feature type="region of interest" description="Disordered" evidence="11">
    <location>
        <begin position="53"/>
        <end position="86"/>
    </location>
</feature>
<keyword evidence="5" id="KW-0863">Zinc-finger</keyword>